<gene>
    <name evidence="1" type="ORF">Fmac_020645</name>
</gene>
<proteinExistence type="predicted"/>
<accession>A0ABD1LUQ0</accession>
<name>A0ABD1LUQ0_9FABA</name>
<comment type="caution">
    <text evidence="1">The sequence shown here is derived from an EMBL/GenBank/DDBJ whole genome shotgun (WGS) entry which is preliminary data.</text>
</comment>
<organism evidence="1 2">
    <name type="scientific">Flemingia macrophylla</name>
    <dbReference type="NCBI Taxonomy" id="520843"/>
    <lineage>
        <taxon>Eukaryota</taxon>
        <taxon>Viridiplantae</taxon>
        <taxon>Streptophyta</taxon>
        <taxon>Embryophyta</taxon>
        <taxon>Tracheophyta</taxon>
        <taxon>Spermatophyta</taxon>
        <taxon>Magnoliopsida</taxon>
        <taxon>eudicotyledons</taxon>
        <taxon>Gunneridae</taxon>
        <taxon>Pentapetalae</taxon>
        <taxon>rosids</taxon>
        <taxon>fabids</taxon>
        <taxon>Fabales</taxon>
        <taxon>Fabaceae</taxon>
        <taxon>Papilionoideae</taxon>
        <taxon>50 kb inversion clade</taxon>
        <taxon>NPAAA clade</taxon>
        <taxon>indigoferoid/millettioid clade</taxon>
        <taxon>Phaseoleae</taxon>
        <taxon>Flemingia</taxon>
    </lineage>
</organism>
<sequence length="103" mass="11750">MEMHKICGELKDEIKQMVALIDVTSFHILLVKTKIVERHKGGRRASRSHGGVKKPKNEGFLKSVWKISESKWRLNFHETIAGMITSEFQTISNFSSPILSLIN</sequence>
<evidence type="ECO:0000313" key="2">
    <source>
        <dbReference type="Proteomes" id="UP001603857"/>
    </source>
</evidence>
<dbReference type="AlphaFoldDB" id="A0ABD1LUQ0"/>
<keyword evidence="2" id="KW-1185">Reference proteome</keyword>
<dbReference type="EMBL" id="JBGMDY010000007">
    <property type="protein sequence ID" value="KAL2327218.1"/>
    <property type="molecule type" value="Genomic_DNA"/>
</dbReference>
<protein>
    <submittedName>
        <fullName evidence="1">Uncharacterized protein</fullName>
    </submittedName>
</protein>
<evidence type="ECO:0000313" key="1">
    <source>
        <dbReference type="EMBL" id="KAL2327218.1"/>
    </source>
</evidence>
<reference evidence="1 2" key="1">
    <citation type="submission" date="2024-08" db="EMBL/GenBank/DDBJ databases">
        <title>Insights into the chromosomal genome structure of Flemingia macrophylla.</title>
        <authorList>
            <person name="Ding Y."/>
            <person name="Zhao Y."/>
            <person name="Bi W."/>
            <person name="Wu M."/>
            <person name="Zhao G."/>
            <person name="Gong Y."/>
            <person name="Li W."/>
            <person name="Zhang P."/>
        </authorList>
    </citation>
    <scope>NUCLEOTIDE SEQUENCE [LARGE SCALE GENOMIC DNA]</scope>
    <source>
        <strain evidence="1">DYQJB</strain>
        <tissue evidence="1">Leaf</tissue>
    </source>
</reference>
<dbReference type="Proteomes" id="UP001603857">
    <property type="component" value="Unassembled WGS sequence"/>
</dbReference>